<dbReference type="Pfam" id="PF00134">
    <property type="entry name" value="Cyclin_N"/>
    <property type="match status" value="1"/>
</dbReference>
<name>A0ABR2KD74_9EUKA</name>
<feature type="domain" description="Cyclin N-terminal" evidence="2">
    <location>
        <begin position="86"/>
        <end position="189"/>
    </location>
</feature>
<proteinExistence type="predicted"/>
<dbReference type="SUPFAM" id="SSF47954">
    <property type="entry name" value="Cyclin-like"/>
    <property type="match status" value="1"/>
</dbReference>
<feature type="region of interest" description="Disordered" evidence="1">
    <location>
        <begin position="1"/>
        <end position="36"/>
    </location>
</feature>
<gene>
    <name evidence="3" type="ORF">M9Y10_033578</name>
</gene>
<organism evidence="3 4">
    <name type="scientific">Tritrichomonas musculus</name>
    <dbReference type="NCBI Taxonomy" id="1915356"/>
    <lineage>
        <taxon>Eukaryota</taxon>
        <taxon>Metamonada</taxon>
        <taxon>Parabasalia</taxon>
        <taxon>Tritrichomonadida</taxon>
        <taxon>Tritrichomonadidae</taxon>
        <taxon>Tritrichomonas</taxon>
    </lineage>
</organism>
<sequence length="303" mass="34308">MRFNKSIDNSDNKMTENGDSGDSPTPNAPDNTYSQSCQLSITGKSSEQSDLSANSCQQQKKHFPVGSEENDIEILRKIEIRRKLNLSDLNSEIRDSAVRKLIQVGATLYLSDEALGRAIKIFDFNLFQEPDLKEQLDLLIATSLLMAAKLEDVKRSDLCQSIRNNFDGFEESDILKFELKAFCNLNYDVIFSTAPQFLWYKLSKLSPQQYPDKDLISHYSRIVCLCSQSSLKCCEYDGEEIASESIKIAIDMVRNGKKIEDFNEADGNEFQKHAIFAMQKLNDIIPSGIFNGLIQLPQEEISQ</sequence>
<keyword evidence="4" id="KW-1185">Reference proteome</keyword>
<evidence type="ECO:0000313" key="4">
    <source>
        <dbReference type="Proteomes" id="UP001470230"/>
    </source>
</evidence>
<accession>A0ABR2KD74</accession>
<dbReference type="InterPro" id="IPR006671">
    <property type="entry name" value="Cyclin_N"/>
</dbReference>
<dbReference type="InterPro" id="IPR039361">
    <property type="entry name" value="Cyclin"/>
</dbReference>
<evidence type="ECO:0000313" key="3">
    <source>
        <dbReference type="EMBL" id="KAK8888838.1"/>
    </source>
</evidence>
<protein>
    <submittedName>
        <fullName evidence="3">G2/mitotic-specific cyclin-B3</fullName>
    </submittedName>
</protein>
<dbReference type="InterPro" id="IPR036915">
    <property type="entry name" value="Cyclin-like_sf"/>
</dbReference>
<dbReference type="Proteomes" id="UP001470230">
    <property type="component" value="Unassembled WGS sequence"/>
</dbReference>
<comment type="caution">
    <text evidence="3">The sequence shown here is derived from an EMBL/GenBank/DDBJ whole genome shotgun (WGS) entry which is preliminary data.</text>
</comment>
<evidence type="ECO:0000259" key="2">
    <source>
        <dbReference type="Pfam" id="PF00134"/>
    </source>
</evidence>
<dbReference type="PANTHER" id="PTHR10177">
    <property type="entry name" value="CYCLINS"/>
    <property type="match status" value="1"/>
</dbReference>
<dbReference type="EMBL" id="JAPFFF010000005">
    <property type="protein sequence ID" value="KAK8888838.1"/>
    <property type="molecule type" value="Genomic_DNA"/>
</dbReference>
<evidence type="ECO:0000256" key="1">
    <source>
        <dbReference type="SAM" id="MobiDB-lite"/>
    </source>
</evidence>
<dbReference type="Gene3D" id="1.10.472.10">
    <property type="entry name" value="Cyclin-like"/>
    <property type="match status" value="1"/>
</dbReference>
<reference evidence="3 4" key="1">
    <citation type="submission" date="2024-04" db="EMBL/GenBank/DDBJ databases">
        <title>Tritrichomonas musculus Genome.</title>
        <authorList>
            <person name="Alves-Ferreira E."/>
            <person name="Grigg M."/>
            <person name="Lorenzi H."/>
            <person name="Galac M."/>
        </authorList>
    </citation>
    <scope>NUCLEOTIDE SEQUENCE [LARGE SCALE GENOMIC DNA]</scope>
    <source>
        <strain evidence="3 4">EAF2021</strain>
    </source>
</reference>
<feature type="compositionally biased region" description="Polar residues" evidence="1">
    <location>
        <begin position="17"/>
        <end position="36"/>
    </location>
</feature>